<gene>
    <name evidence="2" type="ORF">E6C48_09230</name>
</gene>
<dbReference type="Gene3D" id="3.20.10.10">
    <property type="entry name" value="D-amino Acid Aminotransferase, subunit A, domain 2"/>
    <property type="match status" value="1"/>
</dbReference>
<dbReference type="NCBIfam" id="NF005729">
    <property type="entry name" value="PRK07546.1-3"/>
    <property type="match status" value="1"/>
</dbReference>
<reference evidence="2 3" key="1">
    <citation type="submission" date="2019-04" db="EMBL/GenBank/DDBJ databases">
        <title>Mesorhizobium composti sp. nov., isolated from compost.</title>
        <authorList>
            <person name="Lin S.-Y."/>
            <person name="Hameed A."/>
            <person name="Hsieh Y.-T."/>
            <person name="Young C.-C."/>
        </authorList>
    </citation>
    <scope>NUCLEOTIDE SEQUENCE [LARGE SCALE GENOMIC DNA]</scope>
    <source>
        <strain evidence="2 3">CC-YTH430</strain>
    </source>
</reference>
<dbReference type="InterPro" id="IPR036038">
    <property type="entry name" value="Aminotransferase-like"/>
</dbReference>
<protein>
    <recommendedName>
        <fullName evidence="1">Probable branched-chain-amino-acid aminotransferase</fullName>
    </recommendedName>
</protein>
<name>A0ABY2Q8F8_9HYPH</name>
<organism evidence="2 3">
    <name type="scientific">Ollibium composti</name>
    <dbReference type="NCBI Taxonomy" id="2675109"/>
    <lineage>
        <taxon>Bacteria</taxon>
        <taxon>Pseudomonadati</taxon>
        <taxon>Pseudomonadota</taxon>
        <taxon>Alphaproteobacteria</taxon>
        <taxon>Hyphomicrobiales</taxon>
        <taxon>Phyllobacteriaceae</taxon>
        <taxon>Ollibium</taxon>
    </lineage>
</organism>
<dbReference type="Pfam" id="PF01063">
    <property type="entry name" value="Aminotran_4"/>
    <property type="match status" value="1"/>
</dbReference>
<evidence type="ECO:0000256" key="1">
    <source>
        <dbReference type="ARBA" id="ARBA00014472"/>
    </source>
</evidence>
<dbReference type="EMBL" id="SSNY01000004">
    <property type="protein sequence ID" value="THF57915.1"/>
    <property type="molecule type" value="Genomic_DNA"/>
</dbReference>
<evidence type="ECO:0000313" key="3">
    <source>
        <dbReference type="Proteomes" id="UP000306441"/>
    </source>
</evidence>
<accession>A0ABY2Q8F8</accession>
<evidence type="ECO:0000313" key="2">
    <source>
        <dbReference type="EMBL" id="THF57915.1"/>
    </source>
</evidence>
<dbReference type="Gene3D" id="3.30.470.10">
    <property type="match status" value="1"/>
</dbReference>
<dbReference type="SUPFAM" id="SSF56752">
    <property type="entry name" value="D-aminoacid aminotransferase-like PLP-dependent enzymes"/>
    <property type="match status" value="1"/>
</dbReference>
<dbReference type="InterPro" id="IPR001544">
    <property type="entry name" value="Aminotrans_IV"/>
</dbReference>
<dbReference type="Proteomes" id="UP000306441">
    <property type="component" value="Unassembled WGS sequence"/>
</dbReference>
<dbReference type="InterPro" id="IPR043132">
    <property type="entry name" value="BCAT-like_C"/>
</dbReference>
<dbReference type="InterPro" id="IPR043131">
    <property type="entry name" value="BCAT-like_N"/>
</dbReference>
<dbReference type="RefSeq" id="WP_136356357.1">
    <property type="nucleotide sequence ID" value="NZ_SSNY01000004.1"/>
</dbReference>
<keyword evidence="3" id="KW-1185">Reference proteome</keyword>
<comment type="caution">
    <text evidence="2">The sequence shown here is derived from an EMBL/GenBank/DDBJ whole genome shotgun (WGS) entry which is preliminary data.</text>
</comment>
<dbReference type="NCBIfam" id="NF005731">
    <property type="entry name" value="PRK07546.1-5"/>
    <property type="match status" value="1"/>
</dbReference>
<sequence length="224" mass="24322">MPLEGALRDGTGPDSGQLDFELIETMRWEPGAGFLRLERHLARLYASAAELGFACDPRRMGEALSHAVAQSGTLRVRLALSRNGEVTVAAHPYEPLPAGKVWTVRLARSRLDSADPLLRHKTSQRQAYTHARSEYLVTQADEVLLANERGELCEGTITTLFADFGGPTLATPRLDCGLLAGVLRAEMLDQGKAKETVLSYDDLRSAKAVLVGNSLRGLITARLA</sequence>
<proteinExistence type="predicted"/>